<evidence type="ECO:0000256" key="6">
    <source>
        <dbReference type="SAM" id="Phobius"/>
    </source>
</evidence>
<dbReference type="InterPro" id="IPR050545">
    <property type="entry name" value="Mycobact_MmpL"/>
</dbReference>
<feature type="domain" description="SSD" evidence="7">
    <location>
        <begin position="270"/>
        <end position="401"/>
    </location>
</feature>
<keyword evidence="3 6" id="KW-0812">Transmembrane</keyword>
<feature type="transmembrane region" description="Helical" evidence="6">
    <location>
        <begin position="374"/>
        <end position="394"/>
    </location>
</feature>
<name>A0ABT7LP75_9BURK</name>
<dbReference type="InterPro" id="IPR000731">
    <property type="entry name" value="SSD"/>
</dbReference>
<organism evidence="8 9">
    <name type="scientific">Roseateles subflavus</name>
    <dbReference type="NCBI Taxonomy" id="3053353"/>
    <lineage>
        <taxon>Bacteria</taxon>
        <taxon>Pseudomonadati</taxon>
        <taxon>Pseudomonadota</taxon>
        <taxon>Betaproteobacteria</taxon>
        <taxon>Burkholderiales</taxon>
        <taxon>Sphaerotilaceae</taxon>
        <taxon>Roseateles</taxon>
    </lineage>
</organism>
<proteinExistence type="predicted"/>
<feature type="transmembrane region" description="Helical" evidence="6">
    <location>
        <begin position="804"/>
        <end position="826"/>
    </location>
</feature>
<feature type="transmembrane region" description="Helical" evidence="6">
    <location>
        <begin position="267"/>
        <end position="287"/>
    </location>
</feature>
<dbReference type="InterPro" id="IPR033399">
    <property type="entry name" value="TP_0789-like"/>
</dbReference>
<dbReference type="PANTHER" id="PTHR33406">
    <property type="entry name" value="MEMBRANE PROTEIN MJ1562-RELATED"/>
    <property type="match status" value="1"/>
</dbReference>
<reference evidence="8 9" key="1">
    <citation type="submission" date="2023-06" db="EMBL/GenBank/DDBJ databases">
        <title>Pelomonas sp. APW6 16S ribosomal RNA gene genome sequencing and assembly.</title>
        <authorList>
            <person name="Woo H."/>
        </authorList>
    </citation>
    <scope>NUCLEOTIDE SEQUENCE [LARGE SCALE GENOMIC DNA]</scope>
    <source>
        <strain evidence="8 9">APW6</strain>
    </source>
</reference>
<feature type="transmembrane region" description="Helical" evidence="6">
    <location>
        <begin position="766"/>
        <end position="792"/>
    </location>
</feature>
<dbReference type="CDD" id="cd16329">
    <property type="entry name" value="LolA_like"/>
    <property type="match status" value="1"/>
</dbReference>
<keyword evidence="4 6" id="KW-1133">Transmembrane helix</keyword>
<dbReference type="InterPro" id="IPR004869">
    <property type="entry name" value="MMPL_dom"/>
</dbReference>
<keyword evidence="9" id="KW-1185">Reference proteome</keyword>
<feature type="transmembrane region" description="Helical" evidence="6">
    <location>
        <begin position="640"/>
        <end position="658"/>
    </location>
</feature>
<dbReference type="SUPFAM" id="SSF82866">
    <property type="entry name" value="Multidrug efflux transporter AcrB transmembrane domain"/>
    <property type="match status" value="2"/>
</dbReference>
<feature type="transmembrane region" description="Helical" evidence="6">
    <location>
        <begin position="695"/>
        <end position="713"/>
    </location>
</feature>
<dbReference type="Gene3D" id="1.20.1640.10">
    <property type="entry name" value="Multidrug efflux transporter AcrB transmembrane domain"/>
    <property type="match status" value="2"/>
</dbReference>
<accession>A0ABT7LP75</accession>
<dbReference type="Gene3D" id="2.50.20.10">
    <property type="entry name" value="Lipoprotein localisation LolA/LolB/LppX"/>
    <property type="match status" value="1"/>
</dbReference>
<dbReference type="PANTHER" id="PTHR33406:SF13">
    <property type="entry name" value="MEMBRANE PROTEIN YDFJ"/>
    <property type="match status" value="1"/>
</dbReference>
<comment type="subcellular location">
    <subcellularLocation>
        <location evidence="1">Cell membrane</location>
        <topology evidence="1">Multi-pass membrane protein</topology>
    </subcellularLocation>
</comment>
<evidence type="ECO:0000256" key="4">
    <source>
        <dbReference type="ARBA" id="ARBA00022989"/>
    </source>
</evidence>
<evidence type="ECO:0000256" key="1">
    <source>
        <dbReference type="ARBA" id="ARBA00004651"/>
    </source>
</evidence>
<evidence type="ECO:0000256" key="5">
    <source>
        <dbReference type="ARBA" id="ARBA00023136"/>
    </source>
</evidence>
<feature type="transmembrane region" description="Helical" evidence="6">
    <location>
        <begin position="243"/>
        <end position="260"/>
    </location>
</feature>
<evidence type="ECO:0000259" key="7">
    <source>
        <dbReference type="PROSITE" id="PS50156"/>
    </source>
</evidence>
<dbReference type="PROSITE" id="PS50156">
    <property type="entry name" value="SSD"/>
    <property type="match status" value="1"/>
</dbReference>
<dbReference type="Pfam" id="PF17131">
    <property type="entry name" value="LolA_like"/>
    <property type="match status" value="1"/>
</dbReference>
<dbReference type="RefSeq" id="WP_285984742.1">
    <property type="nucleotide sequence ID" value="NZ_JASVDS010000011.1"/>
</dbReference>
<protein>
    <submittedName>
        <fullName evidence="8">Outer membrane lipoprotein-sorting protein</fullName>
    </submittedName>
</protein>
<feature type="transmembrane region" description="Helical" evidence="6">
    <location>
        <begin position="346"/>
        <end position="368"/>
    </location>
</feature>
<gene>
    <name evidence="8" type="ORF">QRD43_22380</name>
</gene>
<dbReference type="EMBL" id="JASVDS010000011">
    <property type="protein sequence ID" value="MDL5034667.1"/>
    <property type="molecule type" value="Genomic_DNA"/>
</dbReference>
<dbReference type="Pfam" id="PF03176">
    <property type="entry name" value="MMPL"/>
    <property type="match status" value="2"/>
</dbReference>
<evidence type="ECO:0000256" key="2">
    <source>
        <dbReference type="ARBA" id="ARBA00022475"/>
    </source>
</evidence>
<dbReference type="Proteomes" id="UP001238603">
    <property type="component" value="Unassembled WGS sequence"/>
</dbReference>
<evidence type="ECO:0000256" key="3">
    <source>
        <dbReference type="ARBA" id="ARBA00022692"/>
    </source>
</evidence>
<evidence type="ECO:0000313" key="9">
    <source>
        <dbReference type="Proteomes" id="UP001238603"/>
    </source>
</evidence>
<feature type="transmembrane region" description="Helical" evidence="6">
    <location>
        <begin position="665"/>
        <end position="689"/>
    </location>
</feature>
<feature type="transmembrane region" description="Helical" evidence="6">
    <location>
        <begin position="733"/>
        <end position="754"/>
    </location>
</feature>
<sequence length="1070" mass="116713">MNQATQVIVDTPHGVGGVSSSLKLEKYVEWIVEWRKAVIAVILLLTVFFGLFAAKQQVIINPASVVPQSHPFIKATNTIEQVFGSKYLVVIGVTPKQGDALQAPVLAAVQRMTDKLYASSSVSKNTLLSLASRQAKGISGTADGFEARPLLTAGQLPATAEAVAALKQRIEQNPIYRETVVSKDWRTATIMVELKENPNGFGAMLADLRKILGEESAKDFDISLSGNPVFLHQAEVFADRINWLFPIAVLVIGLLHYEAFRTRQGLILPLVTALLSVVWGVGVMGLMKIPLDIFNSPTPILILAVAAGHAVQLLKRYYEHYIDLVKVHGMEPAQANRRATVQSLSAVGPVLVIAGGVAALGFFSLVVFEVETVRAFGVFTGIGILTAVILEFTFTPAVRASLKPPSLAQIDTETKVRFWDRLAGRFASLALNHKQRGLALLSLMVIVGIALVGGQRVHVDNASKSFFAESLPLQRDDTLLNAQTGGTNVLYVMVDTQASDGIKQPEVLTAIHRLQQFANGQPIVGKTLSIDDFLIRMHQAANGEKRDAEMPADRDLIAQYLFLYSMSGDPEDFNAHVDYGYRRAKISIMLRTNSNAEIDALVKDLQKQTRQLFPTHVAVSFGGEVAQTLAVTEVMVRSKLLNIAQILGVIFAVAVIAFRSVLAGALVLAPLLVVLSLLFGAMGFFGVPLNIPNSLISAMAVGIGADYAIYLLYRMREYVASGLTLEDSVRKALLTAGKACLFVATAVAGGYAVLLCSYDYKVHTWLSSFIVLAMLVSVFSALLIIPSVVLMARPSFIFKRRSSDLAAVLLVVVASAGFLTYSRVAWSATVDATQVMERNTAVTRFSTSEAMAEFVLENKEGARRTRQAAMATKLQPNQVDTMRLVRFDAPADIKGTSTLLIERSGKDDDMWVYLPAMKKVRRLVASNKRDSFIGTDFSYGDVMGHRVQDWKHSLQADQMRDGVPHYVVESLPASDAIKSESAYSKRVTWIRKDNFSTSYVETFDLGGQPYKRFTFSDTKLVDAANGKWQPMRAVGANLQTGHSTTITFTDFRVGGTVADDKFSPNSLSAQ</sequence>
<evidence type="ECO:0000313" key="8">
    <source>
        <dbReference type="EMBL" id="MDL5034667.1"/>
    </source>
</evidence>
<keyword evidence="2" id="KW-1003">Cell membrane</keyword>
<feature type="transmembrane region" description="Helical" evidence="6">
    <location>
        <begin position="438"/>
        <end position="457"/>
    </location>
</feature>
<comment type="caution">
    <text evidence="8">The sequence shown here is derived from an EMBL/GenBank/DDBJ whole genome shotgun (WGS) entry which is preliminary data.</text>
</comment>
<keyword evidence="5 6" id="KW-0472">Membrane</keyword>
<keyword evidence="8" id="KW-0449">Lipoprotein</keyword>
<feature type="transmembrane region" description="Helical" evidence="6">
    <location>
        <begin position="37"/>
        <end position="54"/>
    </location>
</feature>